<dbReference type="PANTHER" id="PTHR43179:SF12">
    <property type="entry name" value="GALACTOFURANOSYLTRANSFERASE GLFT2"/>
    <property type="match status" value="1"/>
</dbReference>
<dbReference type="EMBL" id="JASOOY020000033">
    <property type="protein sequence ID" value="MEO3717963.1"/>
    <property type="molecule type" value="Genomic_DNA"/>
</dbReference>
<comment type="pathway">
    <text evidence="1">Cell wall biogenesis; cell wall polysaccharide biosynthesis.</text>
</comment>
<evidence type="ECO:0000256" key="2">
    <source>
        <dbReference type="ARBA" id="ARBA00006739"/>
    </source>
</evidence>
<evidence type="ECO:0000256" key="4">
    <source>
        <dbReference type="ARBA" id="ARBA00022679"/>
    </source>
</evidence>
<gene>
    <name evidence="6" type="ORF">QP460_010260</name>
</gene>
<feature type="domain" description="Glycosyltransferase 2-like" evidence="5">
    <location>
        <begin position="23"/>
        <end position="158"/>
    </location>
</feature>
<dbReference type="Pfam" id="PF00535">
    <property type="entry name" value="Glycos_transf_2"/>
    <property type="match status" value="1"/>
</dbReference>
<dbReference type="AlphaFoldDB" id="A0AAW9SX50"/>
<accession>A0AAW9SX50</accession>
<protein>
    <submittedName>
        <fullName evidence="6">Glycosyltransferase family 2 protein</fullName>
        <ecNumber evidence="6">2.4.-.-</ecNumber>
    </submittedName>
</protein>
<dbReference type="InterPro" id="IPR001173">
    <property type="entry name" value="Glyco_trans_2-like"/>
</dbReference>
<evidence type="ECO:0000256" key="1">
    <source>
        <dbReference type="ARBA" id="ARBA00004776"/>
    </source>
</evidence>
<evidence type="ECO:0000256" key="3">
    <source>
        <dbReference type="ARBA" id="ARBA00022676"/>
    </source>
</evidence>
<comment type="similarity">
    <text evidence="2">Belongs to the glycosyltransferase 2 family.</text>
</comment>
<dbReference type="PANTHER" id="PTHR43179">
    <property type="entry name" value="RHAMNOSYLTRANSFERASE WBBL"/>
    <property type="match status" value="1"/>
</dbReference>
<reference evidence="6" key="1">
    <citation type="submission" date="2023-05" db="EMBL/GenBank/DDBJ databases">
        <authorList>
            <person name="Du J."/>
        </authorList>
    </citation>
    <scope>NUCLEOTIDE SEQUENCE</scope>
    <source>
        <strain evidence="6">UMB1064</strain>
    </source>
</reference>
<organism evidence="6 7">
    <name type="scientific">Corynebacterium amycolatum</name>
    <dbReference type="NCBI Taxonomy" id="43765"/>
    <lineage>
        <taxon>Bacteria</taxon>
        <taxon>Bacillati</taxon>
        <taxon>Actinomycetota</taxon>
        <taxon>Actinomycetes</taxon>
        <taxon>Mycobacteriales</taxon>
        <taxon>Corynebacteriaceae</taxon>
        <taxon>Corynebacterium</taxon>
    </lineage>
</organism>
<dbReference type="EC" id="2.4.-.-" evidence="6"/>
<sequence length="368" mass="41582">MENEVSENSADHPKHDEAATAAIVVTHNRIEDLRQSLPIVASQTHMPKWLIIVDNGNDPKVKELAEQVAAQQSSESGSAPEIHYFGSKTNLGGAGGFALGMLTALSLGAGWIWCADDDGRPEDSYVLKALHSCARRHQLDAVSPVVCDIKAPNKLAFPLRRGLVWRRHREELFESGINPKLPEVRDSEGTKWFTNFADQKAATGLELPSDLETIDGNHDLLPGIASLFNGALFSARSLEQLGVPDYRLFIRGDEVEFHRRLVRSGLRFGTCLTTAYLHPSGSGEFVPILGGKMHTQYPTNDFKRYFTYRNRGYLMSQPGMRKLMPQEFLRFGWFFLVQRRDVRGFYRWFKLLKQGRAENFERFDPKSK</sequence>
<keyword evidence="4 6" id="KW-0808">Transferase</keyword>
<evidence type="ECO:0000313" key="6">
    <source>
        <dbReference type="EMBL" id="MEO3717963.1"/>
    </source>
</evidence>
<dbReference type="InterPro" id="IPR029044">
    <property type="entry name" value="Nucleotide-diphossugar_trans"/>
</dbReference>
<dbReference type="Gene3D" id="3.90.550.10">
    <property type="entry name" value="Spore Coat Polysaccharide Biosynthesis Protein SpsA, Chain A"/>
    <property type="match status" value="1"/>
</dbReference>
<reference evidence="6" key="2">
    <citation type="submission" date="2024-05" db="EMBL/GenBank/DDBJ databases">
        <authorList>
            <person name="Wolfe A."/>
        </authorList>
    </citation>
    <scope>NUCLEOTIDE SEQUENCE</scope>
    <source>
        <strain evidence="6">UMB1064</strain>
    </source>
</reference>
<dbReference type="Proteomes" id="UP001223646">
    <property type="component" value="Unassembled WGS sequence"/>
</dbReference>
<dbReference type="GO" id="GO:0016757">
    <property type="term" value="F:glycosyltransferase activity"/>
    <property type="evidence" value="ECO:0007669"/>
    <property type="project" value="UniProtKB-KW"/>
</dbReference>
<evidence type="ECO:0000259" key="5">
    <source>
        <dbReference type="Pfam" id="PF00535"/>
    </source>
</evidence>
<keyword evidence="3 6" id="KW-0328">Glycosyltransferase</keyword>
<dbReference type="RefSeq" id="WP_284826714.1">
    <property type="nucleotide sequence ID" value="NZ_JASOOY020000033.1"/>
</dbReference>
<evidence type="ECO:0000313" key="7">
    <source>
        <dbReference type="Proteomes" id="UP001223646"/>
    </source>
</evidence>
<proteinExistence type="inferred from homology"/>
<comment type="caution">
    <text evidence="6">The sequence shown here is derived from an EMBL/GenBank/DDBJ whole genome shotgun (WGS) entry which is preliminary data.</text>
</comment>
<dbReference type="SUPFAM" id="SSF53448">
    <property type="entry name" value="Nucleotide-diphospho-sugar transferases"/>
    <property type="match status" value="1"/>
</dbReference>
<name>A0AAW9SX50_CORAY</name>